<gene>
    <name evidence="5" type="ORF">DFA_07138</name>
</gene>
<evidence type="ECO:0000313" key="5">
    <source>
        <dbReference type="EMBL" id="EGG20022.1"/>
    </source>
</evidence>
<feature type="compositionally biased region" description="Low complexity" evidence="3">
    <location>
        <begin position="65"/>
        <end position="74"/>
    </location>
</feature>
<dbReference type="AlphaFoldDB" id="F4PVK8"/>
<dbReference type="EMBL" id="GL883013">
    <property type="protein sequence ID" value="EGG20022.1"/>
    <property type="molecule type" value="Genomic_DNA"/>
</dbReference>
<dbReference type="OMA" id="LEFNSWE"/>
<feature type="compositionally biased region" description="Polar residues" evidence="3">
    <location>
        <begin position="615"/>
        <end position="625"/>
    </location>
</feature>
<dbReference type="KEGG" id="dfa:DFA_07138"/>
<accession>F4PVK8</accession>
<dbReference type="Gene3D" id="1.10.8.270">
    <property type="entry name" value="putative rabgap domain of human tbc1 domain family member 14 like domains"/>
    <property type="match status" value="1"/>
</dbReference>
<reference evidence="6" key="1">
    <citation type="journal article" date="2011" name="Genome Res.">
        <title>Phylogeny-wide analysis of social amoeba genomes highlights ancient origins for complex intercellular communication.</title>
        <authorList>
            <person name="Heidel A.J."/>
            <person name="Lawal H.M."/>
            <person name="Felder M."/>
            <person name="Schilde C."/>
            <person name="Helps N.R."/>
            <person name="Tunggal B."/>
            <person name="Rivero F."/>
            <person name="John U."/>
            <person name="Schleicher M."/>
            <person name="Eichinger L."/>
            <person name="Platzer M."/>
            <person name="Noegel A.A."/>
            <person name="Schaap P."/>
            <person name="Gloeckner G."/>
        </authorList>
    </citation>
    <scope>NUCLEOTIDE SEQUENCE [LARGE SCALE GENOMIC DNA]</scope>
    <source>
        <strain evidence="6">SH3</strain>
    </source>
</reference>
<feature type="compositionally biased region" description="Low complexity" evidence="3">
    <location>
        <begin position="81"/>
        <end position="100"/>
    </location>
</feature>
<keyword evidence="1" id="KW-0343">GTPase activation</keyword>
<evidence type="ECO:0000256" key="2">
    <source>
        <dbReference type="ARBA" id="ARBA00043879"/>
    </source>
</evidence>
<feature type="compositionally biased region" description="Polar residues" evidence="3">
    <location>
        <begin position="657"/>
        <end position="671"/>
    </location>
</feature>
<organism evidence="5 6">
    <name type="scientific">Cavenderia fasciculata</name>
    <name type="common">Slime mold</name>
    <name type="synonym">Dictyostelium fasciculatum</name>
    <dbReference type="NCBI Taxonomy" id="261658"/>
    <lineage>
        <taxon>Eukaryota</taxon>
        <taxon>Amoebozoa</taxon>
        <taxon>Evosea</taxon>
        <taxon>Eumycetozoa</taxon>
        <taxon>Dictyostelia</taxon>
        <taxon>Acytosteliales</taxon>
        <taxon>Cavenderiaceae</taxon>
        <taxon>Cavenderia</taxon>
    </lineage>
</organism>
<feature type="compositionally biased region" description="Low complexity" evidence="3">
    <location>
        <begin position="626"/>
        <end position="648"/>
    </location>
</feature>
<dbReference type="InterPro" id="IPR000195">
    <property type="entry name" value="Rab-GAP-TBC_dom"/>
</dbReference>
<evidence type="ECO:0000256" key="1">
    <source>
        <dbReference type="ARBA" id="ARBA00022468"/>
    </source>
</evidence>
<name>F4PVK8_CACFS</name>
<dbReference type="RefSeq" id="XP_004367005.1">
    <property type="nucleotide sequence ID" value="XM_004366948.1"/>
</dbReference>
<dbReference type="GeneID" id="14872233"/>
<evidence type="ECO:0000313" key="6">
    <source>
        <dbReference type="Proteomes" id="UP000007797"/>
    </source>
</evidence>
<dbReference type="Pfam" id="PF00566">
    <property type="entry name" value="RabGAP-TBC"/>
    <property type="match status" value="2"/>
</dbReference>
<evidence type="ECO:0000256" key="3">
    <source>
        <dbReference type="SAM" id="MobiDB-lite"/>
    </source>
</evidence>
<dbReference type="OrthoDB" id="27140at2759"/>
<feature type="region of interest" description="Disordered" evidence="3">
    <location>
        <begin position="1"/>
        <end position="100"/>
    </location>
</feature>
<dbReference type="STRING" id="1054147.F4PVK8"/>
<dbReference type="Gene3D" id="1.10.472.80">
    <property type="entry name" value="Ypt/Rab-GAP domain of gyp1p, domain 3"/>
    <property type="match status" value="1"/>
</dbReference>
<feature type="compositionally biased region" description="Acidic residues" evidence="3">
    <location>
        <begin position="165"/>
        <end position="174"/>
    </location>
</feature>
<feature type="region of interest" description="Disordered" evidence="3">
    <location>
        <begin position="152"/>
        <end position="174"/>
    </location>
</feature>
<feature type="region of interest" description="Disordered" evidence="3">
    <location>
        <begin position="615"/>
        <end position="687"/>
    </location>
</feature>
<dbReference type="PANTHER" id="PTHR22957:SF337">
    <property type="entry name" value="TBC1 DOMAIN FAMILY MEMBER 5"/>
    <property type="match status" value="1"/>
</dbReference>
<evidence type="ECO:0000259" key="4">
    <source>
        <dbReference type="PROSITE" id="PS50086"/>
    </source>
</evidence>
<dbReference type="PANTHER" id="PTHR22957">
    <property type="entry name" value="TBC1 DOMAIN FAMILY MEMBER GTPASE-ACTIVATING PROTEIN"/>
    <property type="match status" value="1"/>
</dbReference>
<dbReference type="FunFam" id="1.10.8.270:FF:000011">
    <property type="entry name" value="TBC1 domain family member 5"/>
    <property type="match status" value="1"/>
</dbReference>
<dbReference type="Proteomes" id="UP000007797">
    <property type="component" value="Unassembled WGS sequence"/>
</dbReference>
<dbReference type="PROSITE" id="PS50086">
    <property type="entry name" value="TBC_RABGAP"/>
    <property type="match status" value="1"/>
</dbReference>
<dbReference type="SMART" id="SM00164">
    <property type="entry name" value="TBC"/>
    <property type="match status" value="1"/>
</dbReference>
<proteinExistence type="predicted"/>
<dbReference type="SUPFAM" id="SSF47923">
    <property type="entry name" value="Ypt/Rab-GAP domain of gyp1p"/>
    <property type="match status" value="2"/>
</dbReference>
<dbReference type="InterPro" id="IPR035969">
    <property type="entry name" value="Rab-GAP_TBC_sf"/>
</dbReference>
<dbReference type="GO" id="GO:0005096">
    <property type="term" value="F:GTPase activator activity"/>
    <property type="evidence" value="ECO:0007669"/>
    <property type="project" value="UniProtKB-KW"/>
</dbReference>
<keyword evidence="6" id="KW-1185">Reference proteome</keyword>
<protein>
    <submittedName>
        <fullName evidence="5">RabGAP/TBC domain-containing protein</fullName>
    </submittedName>
</protein>
<feature type="compositionally biased region" description="Basic and acidic residues" evidence="3">
    <location>
        <begin position="34"/>
        <end position="43"/>
    </location>
</feature>
<comment type="function">
    <text evidence="2">May act as a GTPase-activating protein for Rab family protein(s).</text>
</comment>
<feature type="domain" description="Rab-GAP TBC" evidence="4">
    <location>
        <begin position="220"/>
        <end position="527"/>
    </location>
</feature>
<sequence>METDVFGDDHGHEQEEGGVALDESPKSTVLTNTNHDDLFKDDFFLATPPPLQEEEEEEEKEQHISNSNSNSDNTPTPPPFEDVVQQVNHQDDQVQQQQQQQQVEQVEQVVVEEVDQVPTEEQQTVTLIVQETIVQENQVFEEDIVIVPPKEEEVIEQQSPPPHVEEEEESEEEEEDIKIELIDGIPNIVLEQWEKDFKNLLLTETPSQIIDFESAIYGLPIQSTIRGVFWKVSLGVLSKTSTDQWIEQTKKQRQKYDTLKRGYIIDPRSTKDVVDDPLSQNKDSIWNQFFENETTQREIGHDVSRTYPDLAFFERKDIQDCMTRILFIFSRQYPKIKYLQGMNEILAPVLFSTFTDSHWGDFRYSHRQSPTKRDKLIVPFYPESPVPYKPIDHYDNTSDLSIVLRDPRYFEHDTYFIFDALMTLVGQWFTSPPSSPLPPPRLSGIRKELYDISEREASDAAANIQVVNKCHSIFQTLGIVDAHLHAYLKDLNIEPHLYSLRWVRIILAQIFPLNSLMILWDAIFKHGIELLDYICIAMMLSIKDAIIGRDYSDCLQILFNFPMVNDPKGTLHTAYTVQEKLKMLSSEDLSSNLTNYSKDVDSEIINTHKRVVKPSAQTKTHYTFDQQQQQQQQQSSSSYSPPQQSQQPTKIIAPTPLASNESPVPLTSQPLPQHHHHQQQQKILQQQQYQQQKQQYQQQKQQQQYQGQQPVQQNQQSQQQQQQSSFGIFSSITSTVKQMINELNEMDPSREIEKLRENQIFAANKLERLILVLDSIKSSENGDIIKSVQSEMNGIQKLLNPTGQLSQLQREKQQEIYRNNEIIHNHQVKRQQHQSPQFEQQAPSVVVVQQQPIVQPIILQKPEKQRPSQPKELQHFNVPQMPIYDDDLVEVYSESITPPGSNGANKSLKHLEEDVSEEELNFMKKLNMNLGFK</sequence>
<dbReference type="GO" id="GO:0005737">
    <property type="term" value="C:cytoplasm"/>
    <property type="evidence" value="ECO:0007669"/>
    <property type="project" value="UniProtKB-ARBA"/>
</dbReference>